<protein>
    <recommendedName>
        <fullName evidence="3">ABM domain-containing protein</fullName>
    </recommendedName>
</protein>
<proteinExistence type="predicted"/>
<evidence type="ECO:0000313" key="1">
    <source>
        <dbReference type="EMBL" id="MBE9666693.1"/>
    </source>
</evidence>
<dbReference type="Gene3D" id="3.30.70.100">
    <property type="match status" value="1"/>
</dbReference>
<dbReference type="EMBL" id="JADFFM010000001">
    <property type="protein sequence ID" value="MBE9666693.1"/>
    <property type="molecule type" value="Genomic_DNA"/>
</dbReference>
<reference evidence="1 2" key="1">
    <citation type="submission" date="2020-10" db="EMBL/GenBank/DDBJ databases">
        <title>Mucilaginibacter mali sp. nov., isolated from rhizosphere soil of apple orchard.</title>
        <authorList>
            <person name="Lee J.-S."/>
            <person name="Kim H.S."/>
            <person name="Kim J.-S."/>
        </authorList>
    </citation>
    <scope>NUCLEOTIDE SEQUENCE [LARGE SCALE GENOMIC DNA]</scope>
    <source>
        <strain evidence="1 2">KCTC 23157</strain>
    </source>
</reference>
<gene>
    <name evidence="1" type="ORF">IRJ18_10000</name>
</gene>
<dbReference type="RefSeq" id="WP_194106034.1">
    <property type="nucleotide sequence ID" value="NZ_JADFFM010000001.1"/>
</dbReference>
<organism evidence="1 2">
    <name type="scientific">Mucilaginibacter boryungensis</name>
    <dbReference type="NCBI Taxonomy" id="768480"/>
    <lineage>
        <taxon>Bacteria</taxon>
        <taxon>Pseudomonadati</taxon>
        <taxon>Bacteroidota</taxon>
        <taxon>Sphingobacteriia</taxon>
        <taxon>Sphingobacteriales</taxon>
        <taxon>Sphingobacteriaceae</taxon>
        <taxon>Mucilaginibacter</taxon>
    </lineage>
</organism>
<accession>A0ABR9XH26</accession>
<name>A0ABR9XH26_9SPHI</name>
<dbReference type="SUPFAM" id="SSF54909">
    <property type="entry name" value="Dimeric alpha+beta barrel"/>
    <property type="match status" value="1"/>
</dbReference>
<dbReference type="Proteomes" id="UP000632774">
    <property type="component" value="Unassembled WGS sequence"/>
</dbReference>
<evidence type="ECO:0008006" key="3">
    <source>
        <dbReference type="Google" id="ProtNLM"/>
    </source>
</evidence>
<keyword evidence="2" id="KW-1185">Reference proteome</keyword>
<sequence length="109" mass="12324">MKSVIVIVAYKPKPGKADALNGLVKTHVSRLRKEGLVTHREPILLKAADGTVIEMFEWLSQEAIQQAHRNEEVHKMWAEFAEVCDYIPLSELPETKGLFAEFSPLNHTT</sequence>
<evidence type="ECO:0000313" key="2">
    <source>
        <dbReference type="Proteomes" id="UP000632774"/>
    </source>
</evidence>
<dbReference type="InterPro" id="IPR011008">
    <property type="entry name" value="Dimeric_a/b-barrel"/>
</dbReference>
<comment type="caution">
    <text evidence="1">The sequence shown here is derived from an EMBL/GenBank/DDBJ whole genome shotgun (WGS) entry which is preliminary data.</text>
</comment>